<dbReference type="InterPro" id="IPR000595">
    <property type="entry name" value="cNMP-bd_dom"/>
</dbReference>
<dbReference type="SMART" id="SM00419">
    <property type="entry name" value="HTH_CRP"/>
    <property type="match status" value="1"/>
</dbReference>
<dbReference type="InterPro" id="IPR012318">
    <property type="entry name" value="HTH_CRP"/>
</dbReference>
<feature type="domain" description="HTH crp-type" evidence="5">
    <location>
        <begin position="167"/>
        <end position="235"/>
    </location>
</feature>
<name>A0ABS2E5H7_9FIRM</name>
<feature type="domain" description="Cyclic nucleotide-binding" evidence="4">
    <location>
        <begin position="13"/>
        <end position="111"/>
    </location>
</feature>
<dbReference type="SUPFAM" id="SSF46785">
    <property type="entry name" value="Winged helix' DNA-binding domain"/>
    <property type="match status" value="1"/>
</dbReference>
<dbReference type="Proteomes" id="UP000716906">
    <property type="component" value="Unassembled WGS sequence"/>
</dbReference>
<comment type="caution">
    <text evidence="6">The sequence shown here is derived from an EMBL/GenBank/DDBJ whole genome shotgun (WGS) entry which is preliminary data.</text>
</comment>
<protein>
    <submittedName>
        <fullName evidence="6">Crp/Fnr family transcriptional regulator</fullName>
    </submittedName>
</protein>
<evidence type="ECO:0000259" key="5">
    <source>
        <dbReference type="PROSITE" id="PS51063"/>
    </source>
</evidence>
<evidence type="ECO:0000256" key="1">
    <source>
        <dbReference type="ARBA" id="ARBA00023015"/>
    </source>
</evidence>
<dbReference type="InterPro" id="IPR036390">
    <property type="entry name" value="WH_DNA-bd_sf"/>
</dbReference>
<dbReference type="PROSITE" id="PS51063">
    <property type="entry name" value="HTH_CRP_2"/>
    <property type="match status" value="1"/>
</dbReference>
<dbReference type="RefSeq" id="WP_205155631.1">
    <property type="nucleotide sequence ID" value="NZ_JACLYY010000001.1"/>
</dbReference>
<evidence type="ECO:0000256" key="2">
    <source>
        <dbReference type="ARBA" id="ARBA00023125"/>
    </source>
</evidence>
<evidence type="ECO:0000313" key="7">
    <source>
        <dbReference type="Proteomes" id="UP000716906"/>
    </source>
</evidence>
<dbReference type="Pfam" id="PF13545">
    <property type="entry name" value="HTH_Crp_2"/>
    <property type="match status" value="1"/>
</dbReference>
<dbReference type="Pfam" id="PF00027">
    <property type="entry name" value="cNMP_binding"/>
    <property type="match status" value="1"/>
</dbReference>
<dbReference type="InterPro" id="IPR050397">
    <property type="entry name" value="Env_Response_Regulators"/>
</dbReference>
<accession>A0ABS2E5H7</accession>
<evidence type="ECO:0000313" key="6">
    <source>
        <dbReference type="EMBL" id="MBM6736859.1"/>
    </source>
</evidence>
<evidence type="ECO:0000256" key="3">
    <source>
        <dbReference type="ARBA" id="ARBA00023163"/>
    </source>
</evidence>
<evidence type="ECO:0000259" key="4">
    <source>
        <dbReference type="PROSITE" id="PS50042"/>
    </source>
</evidence>
<dbReference type="PANTHER" id="PTHR24567:SF58">
    <property type="entry name" value="CYCLIC AMP-BINDING REGULATORY PROTEIN"/>
    <property type="match status" value="1"/>
</dbReference>
<sequence length="243" mass="27476">MEKYIGMLVNLPFFAGICPKEMGVLLQSLAAVEERFEKGQVLYRQGDRLKRMGIVLEGSLSLEREDFWGNRSILAVVEAGEVFGEVYACRKDRTLNINVTAQTKTKVLLLDLEPVLEGRPEGRRLNGKARGDEAMRGIYARLAVNLVHILAEKTWFMSRKTEYLSGRGIREKVEAYLSAQARRAGGSQFDIPFNRQELADFLSVDRSALSRELGKMKREGILDYRKNHFRLLAAGCEADRTGD</sequence>
<dbReference type="InterPro" id="IPR018490">
    <property type="entry name" value="cNMP-bd_dom_sf"/>
</dbReference>
<dbReference type="Gene3D" id="2.60.120.10">
    <property type="entry name" value="Jelly Rolls"/>
    <property type="match status" value="1"/>
</dbReference>
<dbReference type="CDD" id="cd00038">
    <property type="entry name" value="CAP_ED"/>
    <property type="match status" value="1"/>
</dbReference>
<dbReference type="InterPro" id="IPR014710">
    <property type="entry name" value="RmlC-like_jellyroll"/>
</dbReference>
<keyword evidence="1" id="KW-0805">Transcription regulation</keyword>
<keyword evidence="7" id="KW-1185">Reference proteome</keyword>
<keyword evidence="3" id="KW-0804">Transcription</keyword>
<organism evidence="6 7">
    <name type="scientific">Faecalicatena fissicatena</name>
    <dbReference type="NCBI Taxonomy" id="290055"/>
    <lineage>
        <taxon>Bacteria</taxon>
        <taxon>Bacillati</taxon>
        <taxon>Bacillota</taxon>
        <taxon>Clostridia</taxon>
        <taxon>Lachnospirales</taxon>
        <taxon>Lachnospiraceae</taxon>
        <taxon>Faecalicatena</taxon>
    </lineage>
</organism>
<dbReference type="EMBL" id="JACLYY010000001">
    <property type="protein sequence ID" value="MBM6736859.1"/>
    <property type="molecule type" value="Genomic_DNA"/>
</dbReference>
<gene>
    <name evidence="6" type="ORF">H7U36_01870</name>
</gene>
<dbReference type="PROSITE" id="PS50042">
    <property type="entry name" value="CNMP_BINDING_3"/>
    <property type="match status" value="1"/>
</dbReference>
<dbReference type="SUPFAM" id="SSF51206">
    <property type="entry name" value="cAMP-binding domain-like"/>
    <property type="match status" value="1"/>
</dbReference>
<keyword evidence="2" id="KW-0238">DNA-binding</keyword>
<proteinExistence type="predicted"/>
<reference evidence="6 7" key="1">
    <citation type="journal article" date="2021" name="Sci. Rep.">
        <title>The distribution of antibiotic resistance genes in chicken gut microbiota commensals.</title>
        <authorList>
            <person name="Juricova H."/>
            <person name="Matiasovicova J."/>
            <person name="Kubasova T."/>
            <person name="Cejkova D."/>
            <person name="Rychlik I."/>
        </authorList>
    </citation>
    <scope>NUCLEOTIDE SEQUENCE [LARGE SCALE GENOMIC DNA]</scope>
    <source>
        <strain evidence="6 7">An773</strain>
    </source>
</reference>
<dbReference type="PANTHER" id="PTHR24567">
    <property type="entry name" value="CRP FAMILY TRANSCRIPTIONAL REGULATORY PROTEIN"/>
    <property type="match status" value="1"/>
</dbReference>